<reference evidence="2" key="2">
    <citation type="submission" date="2020-02" db="EMBL/GenBank/DDBJ databases">
        <title>Identification and distribution of gene clusters putatively required for synthesis of sphingolipid metabolism inhibitors in phylogenetically diverse species of the filamentous fungus Fusarium.</title>
        <authorList>
            <person name="Kim H.-S."/>
            <person name="Busman M."/>
            <person name="Brown D.W."/>
            <person name="Divon H."/>
            <person name="Uhlig S."/>
            <person name="Proctor R.H."/>
        </authorList>
    </citation>
    <scope>NUCLEOTIDE SEQUENCE</scope>
    <source>
        <strain evidence="2">NRRL 25174</strain>
    </source>
</reference>
<evidence type="ECO:0000313" key="3">
    <source>
        <dbReference type="Proteomes" id="UP000730481"/>
    </source>
</evidence>
<feature type="region of interest" description="Disordered" evidence="1">
    <location>
        <begin position="1"/>
        <end position="58"/>
    </location>
</feature>
<dbReference type="EMBL" id="PVQB02000118">
    <property type="protein sequence ID" value="KAF4342850.1"/>
    <property type="molecule type" value="Genomic_DNA"/>
</dbReference>
<protein>
    <submittedName>
        <fullName evidence="2">Uncharacterized protein</fullName>
    </submittedName>
</protein>
<dbReference type="Proteomes" id="UP000730481">
    <property type="component" value="Unassembled WGS sequence"/>
</dbReference>
<name>A0A9P5E149_9HYPO</name>
<dbReference type="AlphaFoldDB" id="A0A9P5E149"/>
<reference evidence="2" key="1">
    <citation type="journal article" date="2017" name="Mycologia">
        <title>Fusarium algeriense, sp. nov., a novel toxigenic crown rot pathogen of durum wheat from Algeria is nested in the Fusarium burgessii species complex.</title>
        <authorList>
            <person name="Laraba I."/>
            <person name="Keddad A."/>
            <person name="Boureghda H."/>
            <person name="Abdallah N."/>
            <person name="Vaughan M.M."/>
            <person name="Proctor R.H."/>
            <person name="Busman M."/>
            <person name="O'Donnell K."/>
        </authorList>
    </citation>
    <scope>NUCLEOTIDE SEQUENCE</scope>
    <source>
        <strain evidence="2">NRRL 25174</strain>
    </source>
</reference>
<evidence type="ECO:0000256" key="1">
    <source>
        <dbReference type="SAM" id="MobiDB-lite"/>
    </source>
</evidence>
<dbReference type="OrthoDB" id="3485856at2759"/>
<gene>
    <name evidence="2" type="ORF">FBEOM_3195</name>
</gene>
<evidence type="ECO:0000313" key="2">
    <source>
        <dbReference type="EMBL" id="KAF4342850.1"/>
    </source>
</evidence>
<comment type="caution">
    <text evidence="2">The sequence shown here is derived from an EMBL/GenBank/DDBJ whole genome shotgun (WGS) entry which is preliminary data.</text>
</comment>
<keyword evidence="3" id="KW-1185">Reference proteome</keyword>
<proteinExistence type="predicted"/>
<organism evidence="2 3">
    <name type="scientific">Fusarium beomiforme</name>
    <dbReference type="NCBI Taxonomy" id="44412"/>
    <lineage>
        <taxon>Eukaryota</taxon>
        <taxon>Fungi</taxon>
        <taxon>Dikarya</taxon>
        <taxon>Ascomycota</taxon>
        <taxon>Pezizomycotina</taxon>
        <taxon>Sordariomycetes</taxon>
        <taxon>Hypocreomycetidae</taxon>
        <taxon>Hypocreales</taxon>
        <taxon>Nectriaceae</taxon>
        <taxon>Fusarium</taxon>
        <taxon>Fusarium burgessii species complex</taxon>
    </lineage>
</organism>
<feature type="compositionally biased region" description="Polar residues" evidence="1">
    <location>
        <begin position="1"/>
        <end position="14"/>
    </location>
</feature>
<accession>A0A9P5E149</accession>
<sequence length="124" mass="14306">MEDTNQPSPTSSPNAAPLSHLVKFLRKITPPERKPHHLPSPPTSGERKRTPAYAVDELPQDFVDFKRKHESGGGVSPLTSFPLSKEDYTRLHPKLEADFRRFNYEPRRQRISFHMPSTTRELFI</sequence>